<dbReference type="RefSeq" id="WP_176392033.1">
    <property type="nucleotide sequence ID" value="NZ_FPAA01000007.1"/>
</dbReference>
<protein>
    <submittedName>
        <fullName evidence="2">Uncharacterized protein</fullName>
    </submittedName>
</protein>
<sequence>MKTSLPSNLRKNATIPIGPLVLFLKSGGFTTLFSSFKSIMGVTLRQMPMTNVQ</sequence>
<dbReference type="AlphaFoldDB" id="A0A1I6SMG9"/>
<proteinExistence type="predicted"/>
<evidence type="ECO:0000256" key="1">
    <source>
        <dbReference type="SAM" id="Phobius"/>
    </source>
</evidence>
<feature type="transmembrane region" description="Helical" evidence="1">
    <location>
        <begin position="20"/>
        <end position="39"/>
    </location>
</feature>
<dbReference type="Proteomes" id="UP000198660">
    <property type="component" value="Unassembled WGS sequence"/>
</dbReference>
<keyword evidence="3" id="KW-1185">Reference proteome</keyword>
<evidence type="ECO:0000313" key="3">
    <source>
        <dbReference type="Proteomes" id="UP000198660"/>
    </source>
</evidence>
<name>A0A1I6SMG9_9BACL</name>
<keyword evidence="1" id="KW-0812">Transmembrane</keyword>
<reference evidence="3" key="1">
    <citation type="submission" date="2016-10" db="EMBL/GenBank/DDBJ databases">
        <authorList>
            <person name="Varghese N."/>
            <person name="Submissions S."/>
        </authorList>
    </citation>
    <scope>NUCLEOTIDE SEQUENCE [LARGE SCALE GENOMIC DNA]</scope>
    <source>
        <strain evidence="3">DSM 45789</strain>
    </source>
</reference>
<gene>
    <name evidence="2" type="ORF">SAMN05444972_107201</name>
</gene>
<keyword evidence="1" id="KW-1133">Transmembrane helix</keyword>
<dbReference type="EMBL" id="FPAA01000007">
    <property type="protein sequence ID" value="SFS78133.1"/>
    <property type="molecule type" value="Genomic_DNA"/>
</dbReference>
<keyword evidence="1" id="KW-0472">Membrane</keyword>
<organism evidence="2 3">
    <name type="scientific">Marininema halotolerans</name>
    <dbReference type="NCBI Taxonomy" id="1155944"/>
    <lineage>
        <taxon>Bacteria</taxon>
        <taxon>Bacillati</taxon>
        <taxon>Bacillota</taxon>
        <taxon>Bacilli</taxon>
        <taxon>Bacillales</taxon>
        <taxon>Thermoactinomycetaceae</taxon>
        <taxon>Marininema</taxon>
    </lineage>
</organism>
<evidence type="ECO:0000313" key="2">
    <source>
        <dbReference type="EMBL" id="SFS78133.1"/>
    </source>
</evidence>
<accession>A0A1I6SMG9</accession>